<proteinExistence type="inferred from homology"/>
<dbReference type="Gene3D" id="1.20.58.1000">
    <property type="entry name" value="Metal-sensitive repressor, helix protomer"/>
    <property type="match status" value="1"/>
</dbReference>
<dbReference type="EMBL" id="CP025198">
    <property type="protein sequence ID" value="AXE37947.1"/>
    <property type="molecule type" value="Genomic_DNA"/>
</dbReference>
<evidence type="ECO:0000313" key="4">
    <source>
        <dbReference type="Proteomes" id="UP000251995"/>
    </source>
</evidence>
<evidence type="ECO:0000256" key="1">
    <source>
        <dbReference type="ARBA" id="ARBA00005428"/>
    </source>
</evidence>
<evidence type="ECO:0000256" key="2">
    <source>
        <dbReference type="ARBA" id="ARBA00023008"/>
    </source>
</evidence>
<dbReference type="Pfam" id="PF02583">
    <property type="entry name" value="Trns_repr_metal"/>
    <property type="match status" value="1"/>
</dbReference>
<dbReference type="InterPro" id="IPR038390">
    <property type="entry name" value="Metal_Tscrpt_repr_sf"/>
</dbReference>
<dbReference type="PANTHER" id="PTHR33677:SF5">
    <property type="entry name" value="TRANSCRIPTIONAL REPRESSOR FRMR"/>
    <property type="match status" value="1"/>
</dbReference>
<organism evidence="3 4">
    <name type="scientific">Acidipropionibacterium virtanenii</name>
    <dbReference type="NCBI Taxonomy" id="2057246"/>
    <lineage>
        <taxon>Bacteria</taxon>
        <taxon>Bacillati</taxon>
        <taxon>Actinomycetota</taxon>
        <taxon>Actinomycetes</taxon>
        <taxon>Propionibacteriales</taxon>
        <taxon>Propionibacteriaceae</taxon>
        <taxon>Acidipropionibacterium</taxon>
    </lineage>
</organism>
<dbReference type="AlphaFoldDB" id="A0A344URP9"/>
<dbReference type="OrthoDB" id="9809524at2"/>
<dbReference type="InterPro" id="IPR003735">
    <property type="entry name" value="Metal_Tscrpt_repr"/>
</dbReference>
<dbReference type="Proteomes" id="UP000251995">
    <property type="component" value="Chromosome"/>
</dbReference>
<accession>A0A344URP9</accession>
<gene>
    <name evidence="3" type="primary">csoR</name>
    <name evidence="3" type="ORF">JS278_00756</name>
</gene>
<keyword evidence="2" id="KW-0186">Copper</keyword>
<dbReference type="GO" id="GO:0003677">
    <property type="term" value="F:DNA binding"/>
    <property type="evidence" value="ECO:0007669"/>
    <property type="project" value="InterPro"/>
</dbReference>
<keyword evidence="4" id="KW-1185">Reference proteome</keyword>
<evidence type="ECO:0000313" key="3">
    <source>
        <dbReference type="EMBL" id="AXE37947.1"/>
    </source>
</evidence>
<reference evidence="3 4" key="1">
    <citation type="submission" date="2017-12" db="EMBL/GenBank/DDBJ databases">
        <title>The whole genome sequence of the Acidipropionibacterium virtanenii sp. nov. type strain JS278.</title>
        <authorList>
            <person name="Laine P."/>
            <person name="Deptula P."/>
            <person name="Varmanen P."/>
            <person name="Auvinen P."/>
        </authorList>
    </citation>
    <scope>NUCLEOTIDE SEQUENCE [LARGE SCALE GENOMIC DNA]</scope>
    <source>
        <strain evidence="3 4">JS278</strain>
    </source>
</reference>
<dbReference type="PANTHER" id="PTHR33677">
    <property type="entry name" value="TRANSCRIPTIONAL REPRESSOR FRMR-RELATED"/>
    <property type="match status" value="1"/>
</dbReference>
<dbReference type="CDD" id="cd10148">
    <property type="entry name" value="CsoR-like_DUF156"/>
    <property type="match status" value="1"/>
</dbReference>
<comment type="similarity">
    <text evidence="1">Belongs to the CsoR family.</text>
</comment>
<dbReference type="GO" id="GO:0046872">
    <property type="term" value="F:metal ion binding"/>
    <property type="evidence" value="ECO:0007669"/>
    <property type="project" value="InterPro"/>
</dbReference>
<dbReference type="RefSeq" id="WP_114046100.1">
    <property type="nucleotide sequence ID" value="NZ_CP025198.1"/>
</dbReference>
<dbReference type="KEGG" id="acij:JS278_00756"/>
<name>A0A344URP9_9ACTN</name>
<protein>
    <submittedName>
        <fullName evidence="3">Copper-sensing transcriptional repressor CsoR</fullName>
    </submittedName>
</protein>
<dbReference type="GO" id="GO:0045892">
    <property type="term" value="P:negative regulation of DNA-templated transcription"/>
    <property type="evidence" value="ECO:0007669"/>
    <property type="project" value="UniProtKB-ARBA"/>
</dbReference>
<sequence length="87" mass="9290">MKLDPEDLKPVITRLRRAQGQIGGVIAMIEDGRECRDIVTQLAAIGKAVDRAGFTLVSTGVRSCITSGGEDCEEDLAGLEKLFLSLA</sequence>